<organism evidence="1 2">
    <name type="scientific">Cochliobolus heterostrophus (strain C5 / ATCC 48332 / race O)</name>
    <name type="common">Southern corn leaf blight fungus</name>
    <name type="synonym">Bipolaris maydis</name>
    <dbReference type="NCBI Taxonomy" id="701091"/>
    <lineage>
        <taxon>Eukaryota</taxon>
        <taxon>Fungi</taxon>
        <taxon>Dikarya</taxon>
        <taxon>Ascomycota</taxon>
        <taxon>Pezizomycotina</taxon>
        <taxon>Dothideomycetes</taxon>
        <taxon>Pleosporomycetidae</taxon>
        <taxon>Pleosporales</taxon>
        <taxon>Pleosporineae</taxon>
        <taxon>Pleosporaceae</taxon>
        <taxon>Bipolaris</taxon>
    </lineage>
</organism>
<dbReference type="OrthoDB" id="5428863at2759"/>
<dbReference type="Proteomes" id="UP000016936">
    <property type="component" value="Unassembled WGS sequence"/>
</dbReference>
<sequence length="134" mass="14340">MARWRSLFKLPSFADGPRLQIACDLIFLETQKGLTTGLIAISTGTLNPTGIDGDKAGKLYKLEMGAYEGEGSIYSRTSKYLGQYDSGGSILSPKASSLIGFQRKGAIANRRAAGRVPKAIWDANCTPPTKIILG</sequence>
<dbReference type="AlphaFoldDB" id="M2U723"/>
<keyword evidence="2" id="KW-1185">Reference proteome</keyword>
<reference evidence="1 2" key="1">
    <citation type="journal article" date="2012" name="PLoS Pathog.">
        <title>Diverse lifestyles and strategies of plant pathogenesis encoded in the genomes of eighteen Dothideomycetes fungi.</title>
        <authorList>
            <person name="Ohm R.A."/>
            <person name="Feau N."/>
            <person name="Henrissat B."/>
            <person name="Schoch C.L."/>
            <person name="Horwitz B.A."/>
            <person name="Barry K.W."/>
            <person name="Condon B.J."/>
            <person name="Copeland A.C."/>
            <person name="Dhillon B."/>
            <person name="Glaser F."/>
            <person name="Hesse C.N."/>
            <person name="Kosti I."/>
            <person name="LaButti K."/>
            <person name="Lindquist E.A."/>
            <person name="Lucas S."/>
            <person name="Salamov A.A."/>
            <person name="Bradshaw R.E."/>
            <person name="Ciuffetti L."/>
            <person name="Hamelin R.C."/>
            <person name="Kema G.H.J."/>
            <person name="Lawrence C."/>
            <person name="Scott J.A."/>
            <person name="Spatafora J.W."/>
            <person name="Turgeon B.G."/>
            <person name="de Wit P.J.G.M."/>
            <person name="Zhong S."/>
            <person name="Goodwin S.B."/>
            <person name="Grigoriev I.V."/>
        </authorList>
    </citation>
    <scope>NUCLEOTIDE SEQUENCE [LARGE SCALE GENOMIC DNA]</scope>
    <source>
        <strain evidence="2">C5 / ATCC 48332 / race O</strain>
    </source>
</reference>
<dbReference type="HOGENOM" id="CLU_131648_0_0_1"/>
<gene>
    <name evidence="1" type="ORF">COCHEDRAFT_1194915</name>
</gene>
<reference evidence="2" key="2">
    <citation type="journal article" date="2013" name="PLoS Genet.">
        <title>Comparative genome structure, secondary metabolite, and effector coding capacity across Cochliobolus pathogens.</title>
        <authorList>
            <person name="Condon B.J."/>
            <person name="Leng Y."/>
            <person name="Wu D."/>
            <person name="Bushley K.E."/>
            <person name="Ohm R.A."/>
            <person name="Otillar R."/>
            <person name="Martin J."/>
            <person name="Schackwitz W."/>
            <person name="Grimwood J."/>
            <person name="MohdZainudin N."/>
            <person name="Xue C."/>
            <person name="Wang R."/>
            <person name="Manning V.A."/>
            <person name="Dhillon B."/>
            <person name="Tu Z.J."/>
            <person name="Steffenson B.J."/>
            <person name="Salamov A."/>
            <person name="Sun H."/>
            <person name="Lowry S."/>
            <person name="LaButti K."/>
            <person name="Han J."/>
            <person name="Copeland A."/>
            <person name="Lindquist E."/>
            <person name="Barry K."/>
            <person name="Schmutz J."/>
            <person name="Baker S.E."/>
            <person name="Ciuffetti L.M."/>
            <person name="Grigoriev I.V."/>
            <person name="Zhong S."/>
            <person name="Turgeon B.G."/>
        </authorList>
    </citation>
    <scope>NUCLEOTIDE SEQUENCE [LARGE SCALE GENOMIC DNA]</scope>
    <source>
        <strain evidence="2">C5 / ATCC 48332 / race O</strain>
    </source>
</reference>
<evidence type="ECO:0000313" key="2">
    <source>
        <dbReference type="Proteomes" id="UP000016936"/>
    </source>
</evidence>
<name>M2U723_COCH5</name>
<accession>M2U723</accession>
<proteinExistence type="predicted"/>
<dbReference type="EMBL" id="KB445578">
    <property type="protein sequence ID" value="EMD89556.1"/>
    <property type="molecule type" value="Genomic_DNA"/>
</dbReference>
<evidence type="ECO:0000313" key="1">
    <source>
        <dbReference type="EMBL" id="EMD89556.1"/>
    </source>
</evidence>
<dbReference type="OMA" id="IWDANCT"/>
<protein>
    <submittedName>
        <fullName evidence="1">Uncharacterized protein</fullName>
    </submittedName>
</protein>